<name>A0A345P2L5_9GAMM</name>
<comment type="similarity">
    <text evidence="5">Belongs to the RimM family.</text>
</comment>
<dbReference type="GO" id="GO:0005737">
    <property type="term" value="C:cytoplasm"/>
    <property type="evidence" value="ECO:0007669"/>
    <property type="project" value="UniProtKB-SubCell"/>
</dbReference>
<comment type="subunit">
    <text evidence="5">Binds ribosomal protein uS19.</text>
</comment>
<protein>
    <recommendedName>
        <fullName evidence="5">Ribosome maturation factor RimM</fullName>
    </recommendedName>
</protein>
<accession>A0A345P2L5</accession>
<keyword evidence="3 5" id="KW-0698">rRNA processing</keyword>
<feature type="domain" description="Ribosome maturation factor RimM PRC barrel" evidence="7">
    <location>
        <begin position="110"/>
        <end position="187"/>
    </location>
</feature>
<keyword evidence="2 5" id="KW-0690">Ribosome biogenesis</keyword>
<dbReference type="InterPro" id="IPR002676">
    <property type="entry name" value="RimM_N"/>
</dbReference>
<gene>
    <name evidence="5" type="primary">rimM</name>
    <name evidence="8" type="ORF">HYN46_00585</name>
</gene>
<dbReference type="InterPro" id="IPR009000">
    <property type="entry name" value="Transl_B-barrel_sf"/>
</dbReference>
<proteinExistence type="inferred from homology"/>
<comment type="function">
    <text evidence="5">An accessory protein needed during the final step in the assembly of 30S ribosomal subunit, possibly for assembly of the head region. Essential for efficient processing of 16S rRNA. May be needed both before and after RbfA during the maturation of 16S rRNA. It has affinity for free ribosomal 30S subunits but not for 70S ribosomes.</text>
</comment>
<dbReference type="Pfam" id="PF01782">
    <property type="entry name" value="RimM"/>
    <property type="match status" value="1"/>
</dbReference>
<dbReference type="InterPro" id="IPR011033">
    <property type="entry name" value="PRC_barrel-like_sf"/>
</dbReference>
<dbReference type="GO" id="GO:0042274">
    <property type="term" value="P:ribosomal small subunit biogenesis"/>
    <property type="evidence" value="ECO:0007669"/>
    <property type="project" value="UniProtKB-UniRule"/>
</dbReference>
<evidence type="ECO:0000256" key="2">
    <source>
        <dbReference type="ARBA" id="ARBA00022517"/>
    </source>
</evidence>
<dbReference type="HAMAP" id="MF_00014">
    <property type="entry name" value="Ribosome_mat_RimM"/>
    <property type="match status" value="1"/>
</dbReference>
<dbReference type="GO" id="GO:0043022">
    <property type="term" value="F:ribosome binding"/>
    <property type="evidence" value="ECO:0007669"/>
    <property type="project" value="InterPro"/>
</dbReference>
<evidence type="ECO:0000313" key="8">
    <source>
        <dbReference type="EMBL" id="AXI01524.1"/>
    </source>
</evidence>
<keyword evidence="4 5" id="KW-0143">Chaperone</keyword>
<dbReference type="InterPro" id="IPR011961">
    <property type="entry name" value="RimM"/>
</dbReference>
<dbReference type="InterPro" id="IPR036976">
    <property type="entry name" value="RimM_N_sf"/>
</dbReference>
<dbReference type="PANTHER" id="PTHR33692:SF1">
    <property type="entry name" value="RIBOSOME MATURATION FACTOR RIMM"/>
    <property type="match status" value="1"/>
</dbReference>
<dbReference type="Gene3D" id="2.40.30.60">
    <property type="entry name" value="RimM"/>
    <property type="match status" value="1"/>
</dbReference>
<keyword evidence="1 5" id="KW-0963">Cytoplasm</keyword>
<dbReference type="SUPFAM" id="SSF50346">
    <property type="entry name" value="PRC-barrel domain"/>
    <property type="match status" value="1"/>
</dbReference>
<dbReference type="Pfam" id="PF24986">
    <property type="entry name" value="PRC_RimM"/>
    <property type="match status" value="1"/>
</dbReference>
<reference evidence="8 9" key="1">
    <citation type="submission" date="2018-07" db="EMBL/GenBank/DDBJ databases">
        <title>Genome sequencing of Moraxellaceae gen. HYN0046.</title>
        <authorList>
            <person name="Kim M."/>
            <person name="Yi H."/>
        </authorList>
    </citation>
    <scope>NUCLEOTIDE SEQUENCE [LARGE SCALE GENOMIC DNA]</scope>
    <source>
        <strain evidence="8 9">HYN0046</strain>
    </source>
</reference>
<evidence type="ECO:0000256" key="5">
    <source>
        <dbReference type="HAMAP-Rule" id="MF_00014"/>
    </source>
</evidence>
<dbReference type="Proteomes" id="UP000253940">
    <property type="component" value="Chromosome"/>
</dbReference>
<evidence type="ECO:0000256" key="3">
    <source>
        <dbReference type="ARBA" id="ARBA00022552"/>
    </source>
</evidence>
<dbReference type="SUPFAM" id="SSF50447">
    <property type="entry name" value="Translation proteins"/>
    <property type="match status" value="1"/>
</dbReference>
<evidence type="ECO:0000256" key="4">
    <source>
        <dbReference type="ARBA" id="ARBA00023186"/>
    </source>
</evidence>
<dbReference type="GO" id="GO:0006364">
    <property type="term" value="P:rRNA processing"/>
    <property type="evidence" value="ECO:0007669"/>
    <property type="project" value="UniProtKB-UniRule"/>
</dbReference>
<sequence>MHLDAVPLDVLPTDRIKVGELRAAYGLQGWLWLYSDTDPISNIFGYQPWWVETRTGWKQMEVKRWRTQGKGLVVSLVGVLDRTAADLLMGATIWVNRAALPAAPANEYYWSDLVGLHVYAYDIQDSAVEPAPVFLGAIHELFETGANDVIVVRPVAGSVDQVERLIPWHKDIIRNIDMTAKRMDVNWGVDY</sequence>
<dbReference type="AlphaFoldDB" id="A0A345P2L5"/>
<dbReference type="EMBL" id="CP031222">
    <property type="protein sequence ID" value="AXI01524.1"/>
    <property type="molecule type" value="Genomic_DNA"/>
</dbReference>
<dbReference type="NCBIfam" id="TIGR02273">
    <property type="entry name" value="16S_RimM"/>
    <property type="match status" value="1"/>
</dbReference>
<keyword evidence="9" id="KW-1185">Reference proteome</keyword>
<organism evidence="8 9">
    <name type="scientific">Aquirhabdus parva</name>
    <dbReference type="NCBI Taxonomy" id="2283318"/>
    <lineage>
        <taxon>Bacteria</taxon>
        <taxon>Pseudomonadati</taxon>
        <taxon>Pseudomonadota</taxon>
        <taxon>Gammaproteobacteria</taxon>
        <taxon>Moraxellales</taxon>
        <taxon>Moraxellaceae</taxon>
        <taxon>Aquirhabdus</taxon>
    </lineage>
</organism>
<evidence type="ECO:0000259" key="7">
    <source>
        <dbReference type="Pfam" id="PF24986"/>
    </source>
</evidence>
<evidence type="ECO:0000313" key="9">
    <source>
        <dbReference type="Proteomes" id="UP000253940"/>
    </source>
</evidence>
<dbReference type="RefSeq" id="WP_114897634.1">
    <property type="nucleotide sequence ID" value="NZ_CP031222.1"/>
</dbReference>
<dbReference type="KEGG" id="mbah:HYN46_00585"/>
<evidence type="ECO:0000259" key="6">
    <source>
        <dbReference type="Pfam" id="PF01782"/>
    </source>
</evidence>
<dbReference type="InterPro" id="IPR056792">
    <property type="entry name" value="PRC_RimM"/>
</dbReference>
<comment type="domain">
    <text evidence="5">The PRC barrel domain binds ribosomal protein uS19.</text>
</comment>
<evidence type="ECO:0000256" key="1">
    <source>
        <dbReference type="ARBA" id="ARBA00022490"/>
    </source>
</evidence>
<dbReference type="Gene3D" id="2.30.30.240">
    <property type="entry name" value="PRC-barrel domain"/>
    <property type="match status" value="1"/>
</dbReference>
<dbReference type="GO" id="GO:0005840">
    <property type="term" value="C:ribosome"/>
    <property type="evidence" value="ECO:0007669"/>
    <property type="project" value="InterPro"/>
</dbReference>
<dbReference type="PANTHER" id="PTHR33692">
    <property type="entry name" value="RIBOSOME MATURATION FACTOR RIMM"/>
    <property type="match status" value="1"/>
</dbReference>
<feature type="domain" description="RimM N-terminal" evidence="6">
    <location>
        <begin position="18"/>
        <end position="98"/>
    </location>
</feature>
<comment type="subcellular location">
    <subcellularLocation>
        <location evidence="5">Cytoplasm</location>
    </subcellularLocation>
</comment>
<dbReference type="OrthoDB" id="9783509at2"/>